<keyword evidence="1" id="KW-0812">Transmembrane</keyword>
<organism evidence="2 3">
    <name type="scientific">Flavonifractor hominis</name>
    <dbReference type="NCBI Taxonomy" id="3133178"/>
    <lineage>
        <taxon>Bacteria</taxon>
        <taxon>Bacillati</taxon>
        <taxon>Bacillota</taxon>
        <taxon>Clostridia</taxon>
        <taxon>Eubacteriales</taxon>
        <taxon>Oscillospiraceae</taxon>
        <taxon>Flavonifractor</taxon>
    </lineage>
</organism>
<proteinExistence type="predicted"/>
<dbReference type="EMBL" id="JBBMFT010000010">
    <property type="protein sequence ID" value="MEQ2457227.1"/>
    <property type="molecule type" value="Genomic_DNA"/>
</dbReference>
<feature type="transmembrane region" description="Helical" evidence="1">
    <location>
        <begin position="61"/>
        <end position="81"/>
    </location>
</feature>
<keyword evidence="1" id="KW-1133">Transmembrane helix</keyword>
<feature type="transmembrane region" description="Helical" evidence="1">
    <location>
        <begin position="93"/>
        <end position="112"/>
    </location>
</feature>
<reference evidence="2 3" key="1">
    <citation type="submission" date="2024-03" db="EMBL/GenBank/DDBJ databases">
        <title>Human intestinal bacterial collection.</title>
        <authorList>
            <person name="Pauvert C."/>
            <person name="Hitch T.C.A."/>
            <person name="Clavel T."/>
        </authorList>
    </citation>
    <scope>NUCLEOTIDE SEQUENCE [LARGE SCALE GENOMIC DNA]</scope>
    <source>
        <strain evidence="2 3">CLA-AP-H34</strain>
    </source>
</reference>
<comment type="caution">
    <text evidence="2">The sequence shown here is derived from an EMBL/GenBank/DDBJ whole genome shotgun (WGS) entry which is preliminary data.</text>
</comment>
<keyword evidence="1" id="KW-0472">Membrane</keyword>
<sequence>MEDKKMRQMSETFRLGALLALAGGFLDAYTYLVRGGVFANAQTGNLVLLGVSLAEGRLERAVHYLIPVLAFAGGVVVAELLKRRGRRRDAGLHWRQTVLAAELLLLILVAFLPQQLNALANVLVSFICAMQVESFRKVNGNAFATTMCTGNLRSGTERLFLYFTTGEVDHRHRAGQYYGIILCFVAGAALGALVSGWLGIRSVLAAGVFLLAAFLLMFRVESSCTGE</sequence>
<dbReference type="Proteomes" id="UP001440599">
    <property type="component" value="Unassembled WGS sequence"/>
</dbReference>
<evidence type="ECO:0000313" key="3">
    <source>
        <dbReference type="Proteomes" id="UP001440599"/>
    </source>
</evidence>
<dbReference type="RefSeq" id="WP_349141009.1">
    <property type="nucleotide sequence ID" value="NZ_JBBMFT010000010.1"/>
</dbReference>
<evidence type="ECO:0000313" key="2">
    <source>
        <dbReference type="EMBL" id="MEQ2457227.1"/>
    </source>
</evidence>
<feature type="transmembrane region" description="Helical" evidence="1">
    <location>
        <begin position="203"/>
        <end position="220"/>
    </location>
</feature>
<dbReference type="InterPro" id="IPR010699">
    <property type="entry name" value="DUF1275"/>
</dbReference>
<evidence type="ECO:0000256" key="1">
    <source>
        <dbReference type="SAM" id="Phobius"/>
    </source>
</evidence>
<accession>A0ABV1ETK8</accession>
<dbReference type="Pfam" id="PF06912">
    <property type="entry name" value="DUF1275"/>
    <property type="match status" value="1"/>
</dbReference>
<gene>
    <name evidence="2" type="ORF">WMO45_11910</name>
</gene>
<dbReference type="PANTHER" id="PTHR37314:SF4">
    <property type="entry name" value="UPF0700 TRANSMEMBRANE PROTEIN YOAK"/>
    <property type="match status" value="1"/>
</dbReference>
<protein>
    <submittedName>
        <fullName evidence="2">YoaK family protein</fullName>
    </submittedName>
</protein>
<feature type="transmembrane region" description="Helical" evidence="1">
    <location>
        <begin position="177"/>
        <end position="197"/>
    </location>
</feature>
<dbReference type="PANTHER" id="PTHR37314">
    <property type="entry name" value="SLR0142 PROTEIN"/>
    <property type="match status" value="1"/>
</dbReference>
<keyword evidence="3" id="KW-1185">Reference proteome</keyword>
<name>A0ABV1ETK8_9FIRM</name>